<evidence type="ECO:0000313" key="2">
    <source>
        <dbReference type="Proteomes" id="UP001143910"/>
    </source>
</evidence>
<sequence>MAEEQAWKEFETIQIHTGYKPDPITRSTAVPIYATAAYTFNDSAQAARLFGLQELGNIYSRIMNPTVDVFEKRIAALEGGAAAAATASGQAAQFIALTTLARAGDNIVASSHLYGGTYNQMSNTLPRFGITTKFIKGDNLDDFAAAIDDKTRALYVESLSNPDYVIPDLEGLAKVAHDHGIPLVVDNTLGAGGYYVRPLDHGADIVVHSATKWIGGHGTTIGGIIVDGGKFDWSKSYDRFPEMVDPSPSYHGFKFFEAFGPLAFIMRVKTEMLRDIGAYLNPFSAHQLLLGVETLGMRADRHAANTEKLAKYLQSSPNVNWVLWPGFETHSTYEHAKKYFPRGFGSMLSFGVKGDATTGSRVVDNLKLVSNLANLGDAKTLAIHPWSTTHQQLAEEDRLASGVTEDMIRVSVGIEHIDEIIADFEQSFQAVYAA</sequence>
<dbReference type="Proteomes" id="UP001143910">
    <property type="component" value="Unassembled WGS sequence"/>
</dbReference>
<keyword evidence="2" id="KW-1185">Reference proteome</keyword>
<proteinExistence type="predicted"/>
<evidence type="ECO:0000313" key="1">
    <source>
        <dbReference type="EMBL" id="KAJ2974391.1"/>
    </source>
</evidence>
<organism evidence="1 2">
    <name type="scientific">Zarea fungicola</name>
    <dbReference type="NCBI Taxonomy" id="93591"/>
    <lineage>
        <taxon>Eukaryota</taxon>
        <taxon>Fungi</taxon>
        <taxon>Dikarya</taxon>
        <taxon>Ascomycota</taxon>
        <taxon>Pezizomycotina</taxon>
        <taxon>Sordariomycetes</taxon>
        <taxon>Hypocreomycetidae</taxon>
        <taxon>Hypocreales</taxon>
        <taxon>Cordycipitaceae</taxon>
        <taxon>Zarea</taxon>
    </lineage>
</organism>
<reference evidence="1" key="1">
    <citation type="submission" date="2022-08" db="EMBL/GenBank/DDBJ databases">
        <title>Genome Sequence of Lecanicillium fungicola.</title>
        <authorList>
            <person name="Buettner E."/>
        </authorList>
    </citation>
    <scope>NUCLEOTIDE SEQUENCE</scope>
    <source>
        <strain evidence="1">Babe33</strain>
    </source>
</reference>
<comment type="caution">
    <text evidence="1">The sequence shown here is derived from an EMBL/GenBank/DDBJ whole genome shotgun (WGS) entry which is preliminary data.</text>
</comment>
<dbReference type="EMBL" id="JANJQO010000834">
    <property type="protein sequence ID" value="KAJ2974391.1"/>
    <property type="molecule type" value="Genomic_DNA"/>
</dbReference>
<gene>
    <name evidence="1" type="ORF">NQ176_g6082</name>
</gene>
<protein>
    <submittedName>
        <fullName evidence="1">Uncharacterized protein</fullName>
    </submittedName>
</protein>
<accession>A0ACC1N6Z7</accession>
<name>A0ACC1N6Z7_9HYPO</name>